<dbReference type="Gene3D" id="3.60.10.10">
    <property type="entry name" value="Endonuclease/exonuclease/phosphatase"/>
    <property type="match status" value="1"/>
</dbReference>
<comment type="caution">
    <text evidence="2">The sequence shown here is derived from an EMBL/GenBank/DDBJ whole genome shotgun (WGS) entry which is preliminary data.</text>
</comment>
<keyword evidence="3" id="KW-1185">Reference proteome</keyword>
<evidence type="ECO:0000313" key="2">
    <source>
        <dbReference type="EMBL" id="KAJ1911099.1"/>
    </source>
</evidence>
<dbReference type="GO" id="GO:0003824">
    <property type="term" value="F:catalytic activity"/>
    <property type="evidence" value="ECO:0007669"/>
    <property type="project" value="InterPro"/>
</dbReference>
<dbReference type="Proteomes" id="UP001150538">
    <property type="component" value="Unassembled WGS sequence"/>
</dbReference>
<organism evidence="2 3">
    <name type="scientific">Mycoemilia scoparia</name>
    <dbReference type="NCBI Taxonomy" id="417184"/>
    <lineage>
        <taxon>Eukaryota</taxon>
        <taxon>Fungi</taxon>
        <taxon>Fungi incertae sedis</taxon>
        <taxon>Zoopagomycota</taxon>
        <taxon>Kickxellomycotina</taxon>
        <taxon>Kickxellomycetes</taxon>
        <taxon>Kickxellales</taxon>
        <taxon>Kickxellaceae</taxon>
        <taxon>Mycoemilia</taxon>
    </lineage>
</organism>
<evidence type="ECO:0000313" key="3">
    <source>
        <dbReference type="Proteomes" id="UP001150538"/>
    </source>
</evidence>
<feature type="domain" description="Endonuclease/exonuclease/phosphatase" evidence="1">
    <location>
        <begin position="41"/>
        <end position="279"/>
    </location>
</feature>
<protein>
    <recommendedName>
        <fullName evidence="1">Endonuclease/exonuclease/phosphatase domain-containing protein</fullName>
    </recommendedName>
</protein>
<dbReference type="AlphaFoldDB" id="A0A9W8DJT8"/>
<sequence length="533" mass="58307">MSSHQLQVGPNTAEWVPMITTDIIPSPPPLHKPPPKICLFSWNVRGIGGKGSQVAATKNHYISALTSSESFSADFIFLQECNFPEAPNDYFSRRLPQYRAHGTAGHPPGSPAPRHDSVILVRSSFTASTLLADFSWSRVTTVLLPDLGIALINIHGPPFASPTFFHRLHDPLLAFQSKGWSLILAGDFNVAPLPCNRTNVDRSTAPAALNELMDTLALTDLGDHLNPHSPSPLATAAQSPVRSPLLTFKSTSLAALDRADPLGYRSHIDLVFCPADVASHRNTNYSAMDQGDHSDHKALCITLAWPTASDCRFTRAGYRIPPAKLANKKYARDIRGILAGFKDPPMPTDTTPQDPFTAFAAVKADLIHYFKSAECKEDHFHLKELATLRKRHTKLSRSAPSAPDQHAASMQLQDLEEQALATANFAAAKVQIAAAKKWVKLGDHVSPWSTLLVRTQTKPRNNKPIVALTPDPADPSYEVTSDAEITAAMGDFYCSMYEPTMPDPDALEELLALHKCFLNSHPVAHSNHNLELD</sequence>
<name>A0A9W8DJT8_9FUNG</name>
<dbReference type="EMBL" id="JANBPU010000488">
    <property type="protein sequence ID" value="KAJ1911099.1"/>
    <property type="molecule type" value="Genomic_DNA"/>
</dbReference>
<evidence type="ECO:0000259" key="1">
    <source>
        <dbReference type="Pfam" id="PF03372"/>
    </source>
</evidence>
<dbReference type="InterPro" id="IPR036691">
    <property type="entry name" value="Endo/exonu/phosph_ase_sf"/>
</dbReference>
<proteinExistence type="predicted"/>
<dbReference type="SUPFAM" id="SSF56219">
    <property type="entry name" value="DNase I-like"/>
    <property type="match status" value="1"/>
</dbReference>
<dbReference type="InterPro" id="IPR005135">
    <property type="entry name" value="Endo/exonuclease/phosphatase"/>
</dbReference>
<accession>A0A9W8DJT8</accession>
<dbReference type="OrthoDB" id="5579968at2759"/>
<reference evidence="2" key="1">
    <citation type="submission" date="2022-07" db="EMBL/GenBank/DDBJ databases">
        <title>Phylogenomic reconstructions and comparative analyses of Kickxellomycotina fungi.</title>
        <authorList>
            <person name="Reynolds N.K."/>
            <person name="Stajich J.E."/>
            <person name="Barry K."/>
            <person name="Grigoriev I.V."/>
            <person name="Crous P."/>
            <person name="Smith M.E."/>
        </authorList>
    </citation>
    <scope>NUCLEOTIDE SEQUENCE</scope>
    <source>
        <strain evidence="2">NBRC 100468</strain>
    </source>
</reference>
<dbReference type="Pfam" id="PF03372">
    <property type="entry name" value="Exo_endo_phos"/>
    <property type="match status" value="1"/>
</dbReference>
<gene>
    <name evidence="2" type="ORF">H4219_006039</name>
</gene>